<dbReference type="EMBL" id="CP009896">
    <property type="protein sequence ID" value="AIY18825.1"/>
    <property type="molecule type" value="Genomic_DNA"/>
</dbReference>
<evidence type="ECO:0000313" key="2">
    <source>
        <dbReference type="EMBL" id="KAB2812158.1"/>
    </source>
</evidence>
<dbReference type="Proteomes" id="UP000030300">
    <property type="component" value="Chromosome"/>
</dbReference>
<dbReference type="STRING" id="2045.KR76_22305"/>
<reference evidence="1 3" key="1">
    <citation type="journal article" date="2015" name="Genome Announc.">
        <title>Complete Genome Sequence of Steroid-Transforming Nocardioides simplex VKM Ac-2033D.</title>
        <authorList>
            <person name="Shtratnikova V.Y."/>
            <person name="Schelkunov M.I."/>
            <person name="Pekov Y.A."/>
            <person name="Fokina V.V."/>
            <person name="Logacheva M.D."/>
            <person name="Sokolov S.L."/>
            <person name="Bragin E.Y."/>
            <person name="Ashapkin V.V."/>
            <person name="Donova M.V."/>
        </authorList>
    </citation>
    <scope>NUCLEOTIDE SEQUENCE [LARGE SCALE GENOMIC DNA]</scope>
    <source>
        <strain evidence="1 3">VKM Ac-2033D</strain>
    </source>
</reference>
<accession>A0A0A1DTT3</accession>
<organism evidence="1 3">
    <name type="scientific">Nocardioides simplex</name>
    <name type="common">Arthrobacter simplex</name>
    <dbReference type="NCBI Taxonomy" id="2045"/>
    <lineage>
        <taxon>Bacteria</taxon>
        <taxon>Bacillati</taxon>
        <taxon>Actinomycetota</taxon>
        <taxon>Actinomycetes</taxon>
        <taxon>Propionibacteriales</taxon>
        <taxon>Nocardioidaceae</taxon>
        <taxon>Pimelobacter</taxon>
    </lineage>
</organism>
<sequence length="71" mass="7499">MFIAIDETKCMGHGRCYAVAPELLTDDDEGFVAERGRCWEIPADLVGEAQDAADACPEGAIVVTETAPADA</sequence>
<evidence type="ECO:0000313" key="3">
    <source>
        <dbReference type="Proteomes" id="UP000030300"/>
    </source>
</evidence>
<dbReference type="HOGENOM" id="CLU_139698_6_2_11"/>
<evidence type="ECO:0000313" key="1">
    <source>
        <dbReference type="EMBL" id="AIY18825.1"/>
    </source>
</evidence>
<dbReference type="GeneID" id="96611515"/>
<gene>
    <name evidence="2" type="ORF">F9L07_10135</name>
    <name evidence="1" type="ORF">KR76_22305</name>
</gene>
<keyword evidence="3" id="KW-1185">Reference proteome</keyword>
<name>A0A0A1DTT3_NOCSI</name>
<dbReference type="EMBL" id="WBVM01000001">
    <property type="protein sequence ID" value="KAB2812158.1"/>
    <property type="molecule type" value="Genomic_DNA"/>
</dbReference>
<dbReference type="OrthoDB" id="4741951at2"/>
<dbReference type="SUPFAM" id="SSF54862">
    <property type="entry name" value="4Fe-4S ferredoxins"/>
    <property type="match status" value="1"/>
</dbReference>
<reference evidence="2 4" key="2">
    <citation type="submission" date="2019-09" db="EMBL/GenBank/DDBJ databases">
        <title>Pimelobacter sp. isolated from Paulinella.</title>
        <authorList>
            <person name="Jeong S.E."/>
        </authorList>
    </citation>
    <scope>NUCLEOTIDE SEQUENCE [LARGE SCALE GENOMIC DNA]</scope>
    <source>
        <strain evidence="2 4">Pch-N</strain>
    </source>
</reference>
<dbReference type="Gene3D" id="3.30.70.20">
    <property type="match status" value="1"/>
</dbReference>
<dbReference type="Pfam" id="PF13459">
    <property type="entry name" value="Fer4_15"/>
    <property type="match status" value="1"/>
</dbReference>
<dbReference type="AlphaFoldDB" id="A0A0A1DTT3"/>
<dbReference type="RefSeq" id="WP_038681447.1">
    <property type="nucleotide sequence ID" value="NZ_BJMC01000012.1"/>
</dbReference>
<protein>
    <submittedName>
        <fullName evidence="2">Ferredoxin</fullName>
    </submittedName>
</protein>
<dbReference type="Proteomes" id="UP000449906">
    <property type="component" value="Unassembled WGS sequence"/>
</dbReference>
<dbReference type="KEGG" id="psim:KR76_22305"/>
<proteinExistence type="predicted"/>
<evidence type="ECO:0000313" key="4">
    <source>
        <dbReference type="Proteomes" id="UP000449906"/>
    </source>
</evidence>
<dbReference type="eggNOG" id="COG1141">
    <property type="taxonomic scope" value="Bacteria"/>
</dbReference>